<gene>
    <name evidence="3" type="ORF">L1F29_04485</name>
</gene>
<dbReference type="InterPro" id="IPR038637">
    <property type="entry name" value="NPCBM_sf"/>
</dbReference>
<dbReference type="InterPro" id="IPR013222">
    <property type="entry name" value="Glyco_hyd_98_carb-bd"/>
</dbReference>
<proteinExistence type="predicted"/>
<feature type="domain" description="Glycosyl hydrolase family 98 putative carbohydrate-binding module" evidence="2">
    <location>
        <begin position="108"/>
        <end position="228"/>
    </location>
</feature>
<evidence type="ECO:0000259" key="2">
    <source>
        <dbReference type="Pfam" id="PF08305"/>
    </source>
</evidence>
<dbReference type="EMBL" id="CP091430">
    <property type="protein sequence ID" value="UVI33554.1"/>
    <property type="molecule type" value="Genomic_DNA"/>
</dbReference>
<evidence type="ECO:0000259" key="1">
    <source>
        <dbReference type="Pfam" id="PF07833"/>
    </source>
</evidence>
<name>A0ABY5SIT6_9BACL</name>
<dbReference type="InterPro" id="IPR036582">
    <property type="entry name" value="Mao_N_sf"/>
</dbReference>
<evidence type="ECO:0000313" key="3">
    <source>
        <dbReference type="EMBL" id="UVI33554.1"/>
    </source>
</evidence>
<dbReference type="Proteomes" id="UP001057877">
    <property type="component" value="Chromosome"/>
</dbReference>
<dbReference type="Pfam" id="PF08305">
    <property type="entry name" value="NPCBM"/>
    <property type="match status" value="1"/>
</dbReference>
<dbReference type="SUPFAM" id="SSF55383">
    <property type="entry name" value="Copper amine oxidase, domain N"/>
    <property type="match status" value="1"/>
</dbReference>
<organism evidence="3 4">
    <name type="scientific">Paenibacillus spongiae</name>
    <dbReference type="NCBI Taxonomy" id="2909671"/>
    <lineage>
        <taxon>Bacteria</taxon>
        <taxon>Bacillati</taxon>
        <taxon>Bacillota</taxon>
        <taxon>Bacilli</taxon>
        <taxon>Bacillales</taxon>
        <taxon>Paenibacillaceae</taxon>
        <taxon>Paenibacillus</taxon>
    </lineage>
</organism>
<accession>A0ABY5SIT6</accession>
<feature type="domain" description="Copper amine oxidase-like N-terminal" evidence="1">
    <location>
        <begin position="43"/>
        <end position="87"/>
    </location>
</feature>
<evidence type="ECO:0000313" key="4">
    <source>
        <dbReference type="Proteomes" id="UP001057877"/>
    </source>
</evidence>
<dbReference type="Pfam" id="PF07833">
    <property type="entry name" value="Cu_amine_oxidN1"/>
    <property type="match status" value="1"/>
</dbReference>
<sequence>MKNMKIAVSGFLVGAVFFGGVSYAAEKVKLDAYLGVKLFQNGIDKTPADQDQKPIVANGVTYVPLKVVAGLVGVDVAWDKEKYAVILGEKIDGKALGVPAEFIAGEDDSIGQNQPMTINKTSYGHNKGMQVYSYDYSGDEPQVLRYNLNGQYSELVLSLGMDDRSDSGATRTVKFIDQDNKVLAQQVIGIGTLEEALKVNVKGVVQLKIEIGRQEGHSQGAYIDFINPLLIK</sequence>
<dbReference type="SUPFAM" id="SSF49785">
    <property type="entry name" value="Galactose-binding domain-like"/>
    <property type="match status" value="1"/>
</dbReference>
<keyword evidence="4" id="KW-1185">Reference proteome</keyword>
<protein>
    <submittedName>
        <fullName evidence="3">NPCBM/NEW2 domain-containing protein</fullName>
    </submittedName>
</protein>
<dbReference type="InterPro" id="IPR008979">
    <property type="entry name" value="Galactose-bd-like_sf"/>
</dbReference>
<reference evidence="3" key="1">
    <citation type="submission" date="2022-01" db="EMBL/GenBank/DDBJ databases">
        <title>Paenibacillus spongiae sp. nov., isolated from marine sponge.</title>
        <authorList>
            <person name="Li Z."/>
            <person name="Zhang M."/>
        </authorList>
    </citation>
    <scope>NUCLEOTIDE SEQUENCE</scope>
    <source>
        <strain evidence="3">PHS-Z3</strain>
    </source>
</reference>
<dbReference type="InterPro" id="IPR012854">
    <property type="entry name" value="Cu_amine_oxidase-like_N"/>
</dbReference>
<dbReference type="Gene3D" id="2.60.120.1060">
    <property type="entry name" value="NPCBM/NEW2 domain"/>
    <property type="match status" value="1"/>
</dbReference>
<dbReference type="RefSeq" id="WP_258389606.1">
    <property type="nucleotide sequence ID" value="NZ_CP091430.1"/>
</dbReference>